<feature type="region of interest" description="Disordered" evidence="2">
    <location>
        <begin position="1"/>
        <end position="25"/>
    </location>
</feature>
<dbReference type="EMBL" id="MNBE01000157">
    <property type="protein sequence ID" value="OKP13203.1"/>
    <property type="molecule type" value="Genomic_DNA"/>
</dbReference>
<evidence type="ECO:0000256" key="1">
    <source>
        <dbReference type="ARBA" id="ARBA00022737"/>
    </source>
</evidence>
<feature type="compositionally biased region" description="Low complexity" evidence="2">
    <location>
        <begin position="164"/>
        <end position="173"/>
    </location>
</feature>
<accession>A0A1Q5UL75</accession>
<evidence type="ECO:0000259" key="3">
    <source>
        <dbReference type="PROSITE" id="PS50020"/>
    </source>
</evidence>
<dbReference type="PROSITE" id="PS50020">
    <property type="entry name" value="WW_DOMAIN_2"/>
    <property type="match status" value="1"/>
</dbReference>
<dbReference type="Pfam" id="PF01846">
    <property type="entry name" value="FF"/>
    <property type="match status" value="1"/>
</dbReference>
<dbReference type="PANTHER" id="PTHR15377">
    <property type="entry name" value="TRANSCRIPTION ELONGATION REGULATOR 1"/>
    <property type="match status" value="1"/>
</dbReference>
<keyword evidence="1" id="KW-0677">Repeat</keyword>
<dbReference type="GO" id="GO:0005634">
    <property type="term" value="C:nucleus"/>
    <property type="evidence" value="ECO:0007669"/>
    <property type="project" value="TreeGrafter"/>
</dbReference>
<gene>
    <name evidence="4" type="ORF">PENSUB_1303</name>
</gene>
<dbReference type="Gene3D" id="1.10.10.440">
    <property type="entry name" value="FF domain"/>
    <property type="match status" value="1"/>
</dbReference>
<evidence type="ECO:0000313" key="4">
    <source>
        <dbReference type="EMBL" id="OKP13203.1"/>
    </source>
</evidence>
<dbReference type="Gene3D" id="2.20.70.10">
    <property type="match status" value="2"/>
</dbReference>
<feature type="compositionally biased region" description="Acidic residues" evidence="2">
    <location>
        <begin position="295"/>
        <end position="315"/>
    </location>
</feature>
<name>A0A1Q5UL75_9EURO</name>
<dbReference type="InterPro" id="IPR045148">
    <property type="entry name" value="TCRG1-like"/>
</dbReference>
<dbReference type="InterPro" id="IPR036517">
    <property type="entry name" value="FF_domain_sf"/>
</dbReference>
<dbReference type="SUPFAM" id="SSF51045">
    <property type="entry name" value="WW domain"/>
    <property type="match status" value="1"/>
</dbReference>
<keyword evidence="5" id="KW-1185">Reference proteome</keyword>
<feature type="compositionally biased region" description="Basic and acidic residues" evidence="2">
    <location>
        <begin position="645"/>
        <end position="655"/>
    </location>
</feature>
<dbReference type="STRING" id="1316194.A0A1Q5UL75"/>
<dbReference type="FunFam" id="1.10.10.440:FF:000035">
    <property type="entry name" value="Putative ff domain protein"/>
    <property type="match status" value="1"/>
</dbReference>
<dbReference type="AlphaFoldDB" id="A0A1Q5UL75"/>
<feature type="region of interest" description="Disordered" evidence="2">
    <location>
        <begin position="244"/>
        <end position="338"/>
    </location>
</feature>
<feature type="domain" description="WW" evidence="3">
    <location>
        <begin position="203"/>
        <end position="236"/>
    </location>
</feature>
<evidence type="ECO:0000313" key="5">
    <source>
        <dbReference type="Proteomes" id="UP000186955"/>
    </source>
</evidence>
<feature type="region of interest" description="Disordered" evidence="2">
    <location>
        <begin position="633"/>
        <end position="655"/>
    </location>
</feature>
<feature type="compositionally biased region" description="Basic and acidic residues" evidence="2">
    <location>
        <begin position="185"/>
        <end position="197"/>
    </location>
</feature>
<dbReference type="FunFam" id="2.20.70.10:FF:000049">
    <property type="entry name" value="Transcription elongation regulator 1-like"/>
    <property type="match status" value="1"/>
</dbReference>
<dbReference type="GO" id="GO:0070063">
    <property type="term" value="F:RNA polymerase binding"/>
    <property type="evidence" value="ECO:0007669"/>
    <property type="project" value="InterPro"/>
</dbReference>
<evidence type="ECO:0000256" key="2">
    <source>
        <dbReference type="SAM" id="MobiDB-lite"/>
    </source>
</evidence>
<dbReference type="PANTHER" id="PTHR15377:SF3">
    <property type="entry name" value="WW DOMAIN-CONTAINING PROTEIN"/>
    <property type="match status" value="1"/>
</dbReference>
<dbReference type="InterPro" id="IPR001202">
    <property type="entry name" value="WW_dom"/>
</dbReference>
<comment type="caution">
    <text evidence="4">The sequence shown here is derived from an EMBL/GenBank/DDBJ whole genome shotgun (WGS) entry which is preliminary data.</text>
</comment>
<feature type="compositionally biased region" description="Basic and acidic residues" evidence="2">
    <location>
        <begin position="575"/>
        <end position="615"/>
    </location>
</feature>
<feature type="compositionally biased region" description="Polar residues" evidence="2">
    <location>
        <begin position="13"/>
        <end position="25"/>
    </location>
</feature>
<feature type="compositionally biased region" description="Basic and acidic residues" evidence="2">
    <location>
        <begin position="244"/>
        <end position="261"/>
    </location>
</feature>
<proteinExistence type="predicted"/>
<sequence>MKFQATRPGASSVIRQARTTSPHQSFKSGFNSLNFGPRELATLRSTLEILQLLCLDRHTLPRHLFPRGGRNTERLQVCPPLAKSGKDLTNCDELSGHLYYYNAATKQSTYKRPQAQDSQLVQLALPVPPAAESSQSLPFYSPDTLPPFSSTPYGPAGHAPGTAQHGQHQQHQGQGRGGFRGGRGYQDRGRREPQDKPKTKHPIPDCAPWVLVKTKLGRRFVHNPQTNESFWKFPEEVLKGVAEYDRLEREKKERRERGEKSEEPEEAKEEVVGVPTTSRLERDNATHEGLYAGAEDSDEYEEVEVTDDEGEDEEGQFSKRARTESPGRQDQPMEFTEEDMEYQLAAMGEDYGLDPGEYGEPGEDWEEGAEGLPLTEADAEALFRDLLDDYHINPFSTWEKILEEGRIIEDSRYTAPSNMKTRREVFSNWSKDRVKDVRAQKEKQEKQDPRIKYLAFLQEYATPKLYWPEFKRKYRKEAEMKDSQLSDKDREKLYRDYISKLKLPESTRKSELSALLKSAPLHALNRSSNLEALPSTIMTDLRYIALPTKIRNPLIEAFISTLPPPPEEQMTAEQQEEHDRKQREREKRERALAEREKRVEEDKRRQRGDLLRGRHLLREGEAEIAEAMKVRKDGLRGYMEVDQTPAKEQEKPSND</sequence>
<feature type="region of interest" description="Disordered" evidence="2">
    <location>
        <begin position="132"/>
        <end position="206"/>
    </location>
</feature>
<dbReference type="GO" id="GO:0003712">
    <property type="term" value="F:transcription coregulator activity"/>
    <property type="evidence" value="ECO:0007669"/>
    <property type="project" value="TreeGrafter"/>
</dbReference>
<dbReference type="SUPFAM" id="SSF81698">
    <property type="entry name" value="FF domain"/>
    <property type="match status" value="1"/>
</dbReference>
<dbReference type="InterPro" id="IPR002713">
    <property type="entry name" value="FF_domain"/>
</dbReference>
<feature type="compositionally biased region" description="Gly residues" evidence="2">
    <location>
        <begin position="174"/>
        <end position="184"/>
    </location>
</feature>
<protein>
    <submittedName>
        <fullName evidence="4">Pre-mRNA-splicing factor dre4</fullName>
    </submittedName>
</protein>
<dbReference type="Proteomes" id="UP000186955">
    <property type="component" value="Unassembled WGS sequence"/>
</dbReference>
<dbReference type="InterPro" id="IPR036020">
    <property type="entry name" value="WW_dom_sf"/>
</dbReference>
<organism evidence="4 5">
    <name type="scientific">Penicillium subrubescens</name>
    <dbReference type="NCBI Taxonomy" id="1316194"/>
    <lineage>
        <taxon>Eukaryota</taxon>
        <taxon>Fungi</taxon>
        <taxon>Dikarya</taxon>
        <taxon>Ascomycota</taxon>
        <taxon>Pezizomycotina</taxon>
        <taxon>Eurotiomycetes</taxon>
        <taxon>Eurotiomycetidae</taxon>
        <taxon>Eurotiales</taxon>
        <taxon>Aspergillaceae</taxon>
        <taxon>Penicillium</taxon>
    </lineage>
</organism>
<dbReference type="SMART" id="SM00441">
    <property type="entry name" value="FF"/>
    <property type="match status" value="2"/>
</dbReference>
<reference evidence="4 5" key="1">
    <citation type="submission" date="2016-10" db="EMBL/GenBank/DDBJ databases">
        <title>Genome sequence of the ascomycete fungus Penicillium subrubescens.</title>
        <authorList>
            <person name="De Vries R.P."/>
            <person name="Peng M."/>
            <person name="Dilokpimol A."/>
            <person name="Hilden K."/>
            <person name="Makela M.R."/>
            <person name="Grigoriev I."/>
            <person name="Riley R."/>
            <person name="Granchi Z."/>
        </authorList>
    </citation>
    <scope>NUCLEOTIDE SEQUENCE [LARGE SCALE GENOMIC DNA]</scope>
    <source>
        <strain evidence="4 5">CBS 132785</strain>
    </source>
</reference>
<feature type="region of interest" description="Disordered" evidence="2">
    <location>
        <begin position="560"/>
        <end position="615"/>
    </location>
</feature>
<dbReference type="OrthoDB" id="410044at2759"/>